<dbReference type="InterPro" id="IPR023296">
    <property type="entry name" value="Glyco_hydro_beta-prop_sf"/>
</dbReference>
<evidence type="ECO:0000313" key="9">
    <source>
        <dbReference type="EMBL" id="SHK55749.1"/>
    </source>
</evidence>
<feature type="active site" description="Proton acceptor" evidence="6">
    <location>
        <position position="189"/>
    </location>
</feature>
<proteinExistence type="inferred from homology"/>
<organism evidence="9 10">
    <name type="scientific">Anaerocolumna jejuensis DSM 15929</name>
    <dbReference type="NCBI Taxonomy" id="1121322"/>
    <lineage>
        <taxon>Bacteria</taxon>
        <taxon>Bacillati</taxon>
        <taxon>Bacillota</taxon>
        <taxon>Clostridia</taxon>
        <taxon>Lachnospirales</taxon>
        <taxon>Lachnospiraceae</taxon>
        <taxon>Anaerocolumna</taxon>
    </lineage>
</organism>
<gene>
    <name evidence="9" type="ORF">SAMN02745136_02783</name>
</gene>
<evidence type="ECO:0000256" key="6">
    <source>
        <dbReference type="PIRSR" id="PIRSR606710-1"/>
    </source>
</evidence>
<dbReference type="InterPro" id="IPR006710">
    <property type="entry name" value="Glyco_hydro_43"/>
</dbReference>
<dbReference type="InterPro" id="IPR052176">
    <property type="entry name" value="Glycosyl_Hydrlase_43_Enz"/>
</dbReference>
<dbReference type="SUPFAM" id="SSF75005">
    <property type="entry name" value="Arabinanase/levansucrase/invertase"/>
    <property type="match status" value="1"/>
</dbReference>
<evidence type="ECO:0000256" key="1">
    <source>
        <dbReference type="ARBA" id="ARBA00009865"/>
    </source>
</evidence>
<keyword evidence="2" id="KW-0624">Polysaccharide degradation</keyword>
<sequence length="470" mass="53042">MKWQVLGEESTSGANFTIEADLQLSPLLKWCGILFMADSVTHPAKGYLFTLTEDGFTELLSLAAGGNRFSTLQRRKSGILETNHTYHITIRMQNNICQIYIEDTASENRLRKDIALEAVASEFTPWPVVELPLEDTGSHLAAIAADPGQAELSPRDRDDLWRNFHTGTLNPLPQPAPRYQNPVLNGYADPDILYHQGIYYLYATSSSLPAGYEAYTSRDLVHWEYAGKVMDEVWGMNRWYWAPDIICNNGKFYMLVSVNEHLGICVSDSPLGPFLPEPGYLFDKSIDGHFFVDEDGEVYIFYVSWREGKTYALYAMRMEHDLVTPILSTETMVIRATETWEQQQAAVAEAPYVLRHRGKYYLTYSGSHFESAGYAVGYAIADTPLGPYTKYEGNPILSYHCKAHGPGHHCIVSSPDGKSLFIVYHTHHDTTAVQPRNICIDRLRFVPVKGKDDRLEVYGPTVTPQPYPLS</sequence>
<keyword evidence="4" id="KW-0119">Carbohydrate metabolism</keyword>
<reference evidence="9 10" key="1">
    <citation type="submission" date="2016-11" db="EMBL/GenBank/DDBJ databases">
        <authorList>
            <person name="Jaros S."/>
            <person name="Januszkiewicz K."/>
            <person name="Wedrychowicz H."/>
        </authorList>
    </citation>
    <scope>NUCLEOTIDE SEQUENCE [LARGE SCALE GENOMIC DNA]</scope>
    <source>
        <strain evidence="9 10">DSM 15929</strain>
    </source>
</reference>
<dbReference type="PANTHER" id="PTHR43772:SF2">
    <property type="entry name" value="PUTATIVE (AFU_ORTHOLOGUE AFUA_2G04480)-RELATED"/>
    <property type="match status" value="1"/>
</dbReference>
<dbReference type="EMBL" id="FRAC01000013">
    <property type="protein sequence ID" value="SHK55749.1"/>
    <property type="molecule type" value="Genomic_DNA"/>
</dbReference>
<dbReference type="AlphaFoldDB" id="A0A1M6TFU5"/>
<dbReference type="Pfam" id="PF04616">
    <property type="entry name" value="Glyco_hydro_43"/>
    <property type="match status" value="1"/>
</dbReference>
<name>A0A1M6TFU5_9FIRM</name>
<keyword evidence="5 8" id="KW-0326">Glycosidase</keyword>
<evidence type="ECO:0000256" key="8">
    <source>
        <dbReference type="RuleBase" id="RU361187"/>
    </source>
</evidence>
<dbReference type="GO" id="GO:0045493">
    <property type="term" value="P:xylan catabolic process"/>
    <property type="evidence" value="ECO:0007669"/>
    <property type="project" value="UniProtKB-KW"/>
</dbReference>
<dbReference type="Gene3D" id="2.60.120.560">
    <property type="entry name" value="Exo-inulinase, domain 1"/>
    <property type="match status" value="1"/>
</dbReference>
<keyword evidence="10" id="KW-1185">Reference proteome</keyword>
<accession>A0A1M6TFU5</accession>
<evidence type="ECO:0000313" key="10">
    <source>
        <dbReference type="Proteomes" id="UP000184386"/>
    </source>
</evidence>
<dbReference type="PANTHER" id="PTHR43772">
    <property type="entry name" value="ENDO-1,4-BETA-XYLANASE"/>
    <property type="match status" value="1"/>
</dbReference>
<protein>
    <submittedName>
        <fullName evidence="9">Glycosyl hydrolases family 43</fullName>
    </submittedName>
</protein>
<evidence type="ECO:0000256" key="4">
    <source>
        <dbReference type="ARBA" id="ARBA00023277"/>
    </source>
</evidence>
<dbReference type="Gene3D" id="2.115.10.20">
    <property type="entry name" value="Glycosyl hydrolase domain, family 43"/>
    <property type="match status" value="1"/>
</dbReference>
<evidence type="ECO:0000256" key="3">
    <source>
        <dbReference type="ARBA" id="ARBA00022801"/>
    </source>
</evidence>
<evidence type="ECO:0000256" key="5">
    <source>
        <dbReference type="ARBA" id="ARBA00023295"/>
    </source>
</evidence>
<keyword evidence="2" id="KW-0858">Xylan degradation</keyword>
<evidence type="ECO:0000256" key="2">
    <source>
        <dbReference type="ARBA" id="ARBA00022651"/>
    </source>
</evidence>
<dbReference type="STRING" id="1121322.SAMN02745136_02783"/>
<evidence type="ECO:0000256" key="7">
    <source>
        <dbReference type="PIRSR" id="PIRSR606710-2"/>
    </source>
</evidence>
<keyword evidence="3 8" id="KW-0378">Hydrolase</keyword>
<dbReference type="Proteomes" id="UP000184386">
    <property type="component" value="Unassembled WGS sequence"/>
</dbReference>
<feature type="site" description="Important for catalytic activity, responsible for pKa modulation of the active site Glu and correct orientation of both the proton donor and substrate" evidence="7">
    <location>
        <position position="287"/>
    </location>
</feature>
<comment type="similarity">
    <text evidence="1 8">Belongs to the glycosyl hydrolase 43 family.</text>
</comment>
<feature type="active site" description="Proton donor" evidence="6">
    <location>
        <position position="349"/>
    </location>
</feature>
<dbReference type="CDD" id="cd08991">
    <property type="entry name" value="GH43_HoAraf43-like"/>
    <property type="match status" value="1"/>
</dbReference>
<dbReference type="RefSeq" id="WP_170866651.1">
    <property type="nucleotide sequence ID" value="NZ_FRAC01000013.1"/>
</dbReference>
<dbReference type="GO" id="GO:0004553">
    <property type="term" value="F:hydrolase activity, hydrolyzing O-glycosyl compounds"/>
    <property type="evidence" value="ECO:0007669"/>
    <property type="project" value="InterPro"/>
</dbReference>